<keyword evidence="1" id="KW-1133">Transmembrane helix</keyword>
<proteinExistence type="predicted"/>
<sequence>MEDEVCDSVNQSYVYLKYYLPYGKRISLNAAGDGGSEYGRWLFNRSLVEEHKTSDVVRAIWEELGTKAPINSNTDINMTPVINSVLISSSYGSSLGADFFGFAKKVYTREWDPIHAADLSKIPQHALTGSYSSYPVNSSSPSAPSVTLPRYTFAFYRFVPSPVITTFNVMINKTSGIQTALFRKANGVVSEIAPDTGGNAYSVIGFNALDRATDEVVLLIANTTDVDNHQANFSTDGSTLAVNDPGVAAPAGSGGGSGGGGCFIATAAYGSYLHPKVAELRAFRDRHLLTNAPGRLFVSLYYRLSPPIAEVIAEHEWMKGGVRVLLVPVVLSVEHPAWALGVVLLLVGGTAGLVQRRKPALIRVPR</sequence>
<dbReference type="NCBIfam" id="NF041770">
    <property type="entry name" value="CFI_box_CTERM"/>
    <property type="match status" value="1"/>
</dbReference>
<keyword evidence="1" id="KW-0812">Transmembrane</keyword>
<keyword evidence="1" id="KW-0472">Membrane</keyword>
<accession>A0ABQ0MKV5</accession>
<dbReference type="EMBL" id="BDQG01000001">
    <property type="protein sequence ID" value="GAW66811.1"/>
    <property type="molecule type" value="Genomic_DNA"/>
</dbReference>
<evidence type="ECO:0000256" key="1">
    <source>
        <dbReference type="SAM" id="Phobius"/>
    </source>
</evidence>
<organism evidence="2 3">
    <name type="scientific">Geoanaerobacter pelophilus</name>
    <dbReference type="NCBI Taxonomy" id="60036"/>
    <lineage>
        <taxon>Bacteria</taxon>
        <taxon>Pseudomonadati</taxon>
        <taxon>Thermodesulfobacteriota</taxon>
        <taxon>Desulfuromonadia</taxon>
        <taxon>Geobacterales</taxon>
        <taxon>Geobacteraceae</taxon>
        <taxon>Geoanaerobacter</taxon>
    </lineage>
</organism>
<gene>
    <name evidence="2" type="ORF">GPEL0_01r2340</name>
</gene>
<evidence type="ECO:0000313" key="2">
    <source>
        <dbReference type="EMBL" id="GAW66811.1"/>
    </source>
</evidence>
<keyword evidence="3" id="KW-1185">Reference proteome</keyword>
<name>A0ABQ0MKV5_9BACT</name>
<comment type="caution">
    <text evidence="2">The sequence shown here is derived from an EMBL/GenBank/DDBJ whole genome shotgun (WGS) entry which is preliminary data.</text>
</comment>
<feature type="transmembrane region" description="Helical" evidence="1">
    <location>
        <begin position="337"/>
        <end position="354"/>
    </location>
</feature>
<dbReference type="InterPro" id="IPR049886">
    <property type="entry name" value="CFI_box_CTERM_dom"/>
</dbReference>
<evidence type="ECO:0000313" key="3">
    <source>
        <dbReference type="Proteomes" id="UP000194153"/>
    </source>
</evidence>
<dbReference type="Proteomes" id="UP000194153">
    <property type="component" value="Unassembled WGS sequence"/>
</dbReference>
<protein>
    <submittedName>
        <fullName evidence="2">Uncharacterized protein</fullName>
    </submittedName>
</protein>
<reference evidence="3" key="1">
    <citation type="submission" date="2017-05" db="EMBL/GenBank/DDBJ databases">
        <title>Draft genome sequence of Geobacter pelophilus, a iron(III)-reducing bacteria.</title>
        <authorList>
            <person name="Aoyagi T."/>
            <person name="Koike H."/>
            <person name="Morita T."/>
            <person name="Sato Y."/>
            <person name="Habe H."/>
            <person name="Hori T."/>
        </authorList>
    </citation>
    <scope>NUCLEOTIDE SEQUENCE [LARGE SCALE GENOMIC DNA]</scope>
    <source>
        <strain evidence="3">Drf2</strain>
    </source>
</reference>